<reference evidence="2 3" key="1">
    <citation type="journal article" date="2021" name="BMC Genomics">
        <title>Datura genome reveals duplications of psychoactive alkaloid biosynthetic genes and high mutation rate following tissue culture.</title>
        <authorList>
            <person name="Rajewski A."/>
            <person name="Carter-House D."/>
            <person name="Stajich J."/>
            <person name="Litt A."/>
        </authorList>
    </citation>
    <scope>NUCLEOTIDE SEQUENCE [LARGE SCALE GENOMIC DNA]</scope>
    <source>
        <strain evidence="2">AR-01</strain>
    </source>
</reference>
<dbReference type="EMBL" id="JACEIK010003994">
    <property type="protein sequence ID" value="MCD9643786.1"/>
    <property type="molecule type" value="Genomic_DNA"/>
</dbReference>
<feature type="domain" description="Aminotransferase-like plant mobile" evidence="1">
    <location>
        <begin position="101"/>
        <end position="156"/>
    </location>
</feature>
<dbReference type="PANTHER" id="PTHR36607">
    <property type="entry name" value="1,2-DIHYDROXY-3-KETO-5-METHYLTHIOPENTENE DIOXYGENASE 4"/>
    <property type="match status" value="1"/>
</dbReference>
<dbReference type="Proteomes" id="UP000823775">
    <property type="component" value="Unassembled WGS sequence"/>
</dbReference>
<evidence type="ECO:0000259" key="1">
    <source>
        <dbReference type="Pfam" id="PF10536"/>
    </source>
</evidence>
<dbReference type="PANTHER" id="PTHR36607:SF20">
    <property type="entry name" value="AMINOTRANSFERASE-LIKE PLANT MOBILE DOMAIN-CONTAINING PROTEIN"/>
    <property type="match status" value="1"/>
</dbReference>
<name>A0ABS8VBR1_DATST</name>
<sequence length="333" mass="38903">MVNFRDYTSPSSELKYLIIESTENLVQTKLLVHTPLTGWFLHRYTNIASLLPSLGRRIVRGDIRWEETVVFVVEYYHIPGYWEWADDTLGRSQEVLVTANIYDVVYASLFTYDRNSDILQAFCEAWCPKTNTILISVGELSIYLWDLHTLGGLPIRASFYEEVIPEAMELTCVDEKDQRYIPRVYEYLFTIFHYLQESKTDSSRVSLNRWIEFWYKKSLRYEPAPPRREKKAACLKFTHNPIGAIPETSQWSRDEEGVFSKLEVKPAKKEETYLATFLSYGKQISIDVIIFDEADQEVTIFEPVLEMLLMDHSLGIIEPNLVTKFQMPRLSIS</sequence>
<comment type="caution">
    <text evidence="2">The sequence shown here is derived from an EMBL/GenBank/DDBJ whole genome shotgun (WGS) entry which is preliminary data.</text>
</comment>
<organism evidence="2 3">
    <name type="scientific">Datura stramonium</name>
    <name type="common">Jimsonweed</name>
    <name type="synonym">Common thornapple</name>
    <dbReference type="NCBI Taxonomy" id="4076"/>
    <lineage>
        <taxon>Eukaryota</taxon>
        <taxon>Viridiplantae</taxon>
        <taxon>Streptophyta</taxon>
        <taxon>Embryophyta</taxon>
        <taxon>Tracheophyta</taxon>
        <taxon>Spermatophyta</taxon>
        <taxon>Magnoliopsida</taxon>
        <taxon>eudicotyledons</taxon>
        <taxon>Gunneridae</taxon>
        <taxon>Pentapetalae</taxon>
        <taxon>asterids</taxon>
        <taxon>lamiids</taxon>
        <taxon>Solanales</taxon>
        <taxon>Solanaceae</taxon>
        <taxon>Solanoideae</taxon>
        <taxon>Datureae</taxon>
        <taxon>Datura</taxon>
    </lineage>
</organism>
<dbReference type="Pfam" id="PF10536">
    <property type="entry name" value="PMD"/>
    <property type="match status" value="1"/>
</dbReference>
<evidence type="ECO:0000313" key="3">
    <source>
        <dbReference type="Proteomes" id="UP000823775"/>
    </source>
</evidence>
<protein>
    <recommendedName>
        <fullName evidence="1">Aminotransferase-like plant mobile domain-containing protein</fullName>
    </recommendedName>
</protein>
<evidence type="ECO:0000313" key="2">
    <source>
        <dbReference type="EMBL" id="MCD9643786.1"/>
    </source>
</evidence>
<proteinExistence type="predicted"/>
<dbReference type="InterPro" id="IPR019557">
    <property type="entry name" value="AminoTfrase-like_pln_mobile"/>
</dbReference>
<keyword evidence="3" id="KW-1185">Reference proteome</keyword>
<accession>A0ABS8VBR1</accession>
<gene>
    <name evidence="2" type="ORF">HAX54_031485</name>
</gene>